<name>A0A369WU12_9GAMM</name>
<dbReference type="InterPro" id="IPR036986">
    <property type="entry name" value="S4_RNA-bd_sf"/>
</dbReference>
<evidence type="ECO:0000256" key="9">
    <source>
        <dbReference type="SAM" id="MobiDB-lite"/>
    </source>
</evidence>
<dbReference type="FunFam" id="3.30.70.580:FF:000009">
    <property type="entry name" value="Pseudouridine synthase"/>
    <property type="match status" value="1"/>
</dbReference>
<dbReference type="FunFam" id="3.30.70.1560:FF:000001">
    <property type="entry name" value="Pseudouridine synthase"/>
    <property type="match status" value="1"/>
</dbReference>
<dbReference type="PROSITE" id="PS01149">
    <property type="entry name" value="PSI_RSU"/>
    <property type="match status" value="1"/>
</dbReference>
<dbReference type="CDD" id="cd02556">
    <property type="entry name" value="PseudoU_synth_RluB"/>
    <property type="match status" value="1"/>
</dbReference>
<dbReference type="FunFam" id="3.10.290.10:FF:000003">
    <property type="entry name" value="Pseudouridine synthase"/>
    <property type="match status" value="1"/>
</dbReference>
<comment type="catalytic activity">
    <reaction evidence="5">
        <text>uridine(2605) in 23S rRNA = pseudouridine(2605) in 23S rRNA</text>
        <dbReference type="Rhea" id="RHEA:42520"/>
        <dbReference type="Rhea" id="RHEA-COMP:10095"/>
        <dbReference type="Rhea" id="RHEA-COMP:10096"/>
        <dbReference type="ChEBI" id="CHEBI:65314"/>
        <dbReference type="ChEBI" id="CHEBI:65315"/>
        <dbReference type="EC" id="5.4.99.22"/>
    </reaction>
</comment>
<dbReference type="InterPro" id="IPR006145">
    <property type="entry name" value="PsdUridine_synth_RsuA/RluA"/>
</dbReference>
<dbReference type="Gene3D" id="3.30.70.580">
    <property type="entry name" value="Pseudouridine synthase I, catalytic domain, N-terminal subdomain"/>
    <property type="match status" value="1"/>
</dbReference>
<proteinExistence type="inferred from homology"/>
<evidence type="ECO:0000256" key="8">
    <source>
        <dbReference type="RuleBase" id="RU003887"/>
    </source>
</evidence>
<dbReference type="Pfam" id="PF01479">
    <property type="entry name" value="S4"/>
    <property type="match status" value="1"/>
</dbReference>
<dbReference type="SMART" id="SM00363">
    <property type="entry name" value="S4"/>
    <property type="match status" value="1"/>
</dbReference>
<dbReference type="SUPFAM" id="SSF55120">
    <property type="entry name" value="Pseudouridine synthase"/>
    <property type="match status" value="1"/>
</dbReference>
<evidence type="ECO:0000256" key="7">
    <source>
        <dbReference type="PROSITE-ProRule" id="PRU00182"/>
    </source>
</evidence>
<comment type="function">
    <text evidence="6">Responsible for synthesis of pseudouridine from uracil-2605 in 23S ribosomal RNA.</text>
</comment>
<comment type="similarity">
    <text evidence="1 8">Belongs to the pseudouridine synthase RsuA family.</text>
</comment>
<dbReference type="Proteomes" id="UP000253769">
    <property type="component" value="Unassembled WGS sequence"/>
</dbReference>
<dbReference type="NCBIfam" id="NF007976">
    <property type="entry name" value="PRK10700.1"/>
    <property type="match status" value="1"/>
</dbReference>
<feature type="region of interest" description="Disordered" evidence="9">
    <location>
        <begin position="256"/>
        <end position="285"/>
    </location>
</feature>
<evidence type="ECO:0000256" key="1">
    <source>
        <dbReference type="ARBA" id="ARBA00008348"/>
    </source>
</evidence>
<evidence type="ECO:0000259" key="10">
    <source>
        <dbReference type="SMART" id="SM00363"/>
    </source>
</evidence>
<protein>
    <recommendedName>
        <fullName evidence="8">Pseudouridine synthase</fullName>
        <ecNumber evidence="8">5.4.99.-</ecNumber>
    </recommendedName>
</protein>
<sequence length="285" mass="32388">MSDEKLQKVLARAGIGSRREMERWIEAGRVSVDGKVASLGDRVSLEASVSVDGRAVKLNPQADSQCRVILYNKPVGEVCTRQDPEGRATVFDKLPKLKGGRWISVGRLDINTSGLLLFTTDGELANRLMHPSSGVDREYAVRIHGEVTDEMIKRLKEGVLLEDGLARFTDVQHFDGTGRNQWYHVALMEGRNREVRRLWESQDVEVSRLKRVRYGCIFMPKQVAVGQWVELGQKELNDLCDLVELPRLKLAPKTLEQLKADQRRQRKARPQQSAEPKRGRRGPRR</sequence>
<feature type="domain" description="RNA-binding S4" evidence="10">
    <location>
        <begin position="4"/>
        <end position="62"/>
    </location>
</feature>
<dbReference type="InterPro" id="IPR018496">
    <property type="entry name" value="PsdUridine_synth_RsuA/RluB_CS"/>
</dbReference>
<reference evidence="11 12" key="1">
    <citation type="submission" date="2018-07" db="EMBL/GenBank/DDBJ databases">
        <title>Motiliproteus coralliicola sp. nov., a bacterium isolated from Coral.</title>
        <authorList>
            <person name="Wang G."/>
        </authorList>
    </citation>
    <scope>NUCLEOTIDE SEQUENCE [LARGE SCALE GENOMIC DNA]</scope>
    <source>
        <strain evidence="11 12">C34</strain>
    </source>
</reference>
<dbReference type="PROSITE" id="PS50889">
    <property type="entry name" value="S4"/>
    <property type="match status" value="1"/>
</dbReference>
<evidence type="ECO:0000256" key="6">
    <source>
        <dbReference type="ARBA" id="ARBA00037383"/>
    </source>
</evidence>
<dbReference type="Gene3D" id="3.10.290.10">
    <property type="entry name" value="RNA-binding S4 domain"/>
    <property type="match status" value="1"/>
</dbReference>
<dbReference type="GO" id="GO:0003723">
    <property type="term" value="F:RNA binding"/>
    <property type="evidence" value="ECO:0007669"/>
    <property type="project" value="UniProtKB-KW"/>
</dbReference>
<gene>
    <name evidence="11" type="ORF">DV711_10645</name>
</gene>
<dbReference type="InterPro" id="IPR020094">
    <property type="entry name" value="TruA/RsuA/RluB/E/F_N"/>
</dbReference>
<keyword evidence="3 7" id="KW-0694">RNA-binding</keyword>
<dbReference type="EC" id="5.4.99.-" evidence="8"/>
<dbReference type="GO" id="GO:0005829">
    <property type="term" value="C:cytosol"/>
    <property type="evidence" value="ECO:0007669"/>
    <property type="project" value="UniProtKB-ARBA"/>
</dbReference>
<evidence type="ECO:0000256" key="2">
    <source>
        <dbReference type="ARBA" id="ARBA00022552"/>
    </source>
</evidence>
<dbReference type="SUPFAM" id="SSF55174">
    <property type="entry name" value="Alpha-L RNA-binding motif"/>
    <property type="match status" value="1"/>
</dbReference>
<dbReference type="OrthoDB" id="9807213at2"/>
<dbReference type="CDD" id="cd00165">
    <property type="entry name" value="S4"/>
    <property type="match status" value="1"/>
</dbReference>
<dbReference type="InterPro" id="IPR000748">
    <property type="entry name" value="PsdUridine_synth_RsuA/RluB/E/F"/>
</dbReference>
<evidence type="ECO:0000256" key="5">
    <source>
        <dbReference type="ARBA" id="ARBA00036944"/>
    </source>
</evidence>
<dbReference type="InterPro" id="IPR050343">
    <property type="entry name" value="RsuA_PseudoU_synthase"/>
</dbReference>
<dbReference type="Gene3D" id="3.30.70.1560">
    <property type="entry name" value="Alpha-L RNA-binding motif"/>
    <property type="match status" value="1"/>
</dbReference>
<dbReference type="InterPro" id="IPR002942">
    <property type="entry name" value="S4_RNA-bd"/>
</dbReference>
<organism evidence="11 12">
    <name type="scientific">Motiliproteus coralliicola</name>
    <dbReference type="NCBI Taxonomy" id="2283196"/>
    <lineage>
        <taxon>Bacteria</taxon>
        <taxon>Pseudomonadati</taxon>
        <taxon>Pseudomonadota</taxon>
        <taxon>Gammaproteobacteria</taxon>
        <taxon>Oceanospirillales</taxon>
        <taxon>Oceanospirillaceae</taxon>
        <taxon>Motiliproteus</taxon>
    </lineage>
</organism>
<evidence type="ECO:0000313" key="11">
    <source>
        <dbReference type="EMBL" id="RDE22995.1"/>
    </source>
</evidence>
<dbReference type="InterPro" id="IPR042092">
    <property type="entry name" value="PsdUridine_s_RsuA/RluB/E/F_cat"/>
</dbReference>
<dbReference type="NCBIfam" id="TIGR00093">
    <property type="entry name" value="pseudouridine synthase"/>
    <property type="match status" value="1"/>
</dbReference>
<dbReference type="PANTHER" id="PTHR47683">
    <property type="entry name" value="PSEUDOURIDINE SYNTHASE FAMILY PROTEIN-RELATED"/>
    <property type="match status" value="1"/>
</dbReference>
<keyword evidence="2" id="KW-0698">rRNA processing</keyword>
<dbReference type="GO" id="GO:0000455">
    <property type="term" value="P:enzyme-directed rRNA pseudouridine synthesis"/>
    <property type="evidence" value="ECO:0007669"/>
    <property type="project" value="UniProtKB-ARBA"/>
</dbReference>
<dbReference type="InterPro" id="IPR020103">
    <property type="entry name" value="PsdUridine_synth_cat_dom_sf"/>
</dbReference>
<keyword evidence="12" id="KW-1185">Reference proteome</keyword>
<dbReference type="Pfam" id="PF00849">
    <property type="entry name" value="PseudoU_synth_2"/>
    <property type="match status" value="1"/>
</dbReference>
<dbReference type="AlphaFoldDB" id="A0A369WU12"/>
<dbReference type="PANTHER" id="PTHR47683:SF3">
    <property type="entry name" value="RIBOSOMAL LARGE SUBUNIT PSEUDOURIDINE SYNTHASE B"/>
    <property type="match status" value="1"/>
</dbReference>
<evidence type="ECO:0000313" key="12">
    <source>
        <dbReference type="Proteomes" id="UP000253769"/>
    </source>
</evidence>
<dbReference type="RefSeq" id="WP_114695629.1">
    <property type="nucleotide sequence ID" value="NZ_QQOH01000002.1"/>
</dbReference>
<comment type="caution">
    <text evidence="11">The sequence shown here is derived from an EMBL/GenBank/DDBJ whole genome shotgun (WGS) entry which is preliminary data.</text>
</comment>
<evidence type="ECO:0000256" key="4">
    <source>
        <dbReference type="ARBA" id="ARBA00023235"/>
    </source>
</evidence>
<dbReference type="GO" id="GO:0160139">
    <property type="term" value="F:23S rRNA pseudouridine(2605) synthase activity"/>
    <property type="evidence" value="ECO:0007669"/>
    <property type="project" value="UniProtKB-EC"/>
</dbReference>
<keyword evidence="4 8" id="KW-0413">Isomerase</keyword>
<evidence type="ECO:0000256" key="3">
    <source>
        <dbReference type="ARBA" id="ARBA00022884"/>
    </source>
</evidence>
<accession>A0A369WU12</accession>
<dbReference type="EMBL" id="QQOH01000002">
    <property type="protein sequence ID" value="RDE22995.1"/>
    <property type="molecule type" value="Genomic_DNA"/>
</dbReference>